<dbReference type="EMBL" id="BQNB010012444">
    <property type="protein sequence ID" value="GJT03642.1"/>
    <property type="molecule type" value="Genomic_DNA"/>
</dbReference>
<sequence length="181" mass="20519">MGNNSKIALARFRIANLEQIIKEIQVRHQADKEIAIRKLVDDSVATALEAQAANMANTDNTTKPREAPVARQCSYKEFMSCQPINFKGTKGAVGLIRWFKRTESVFSRSNCTEDCKVKFATGTLTEEALSWWSSLAQPIGIEEAYNITWVEFKKLLLMKYCPQTKVQKMQDEFLPSDCEGE</sequence>
<organism evidence="1 2">
    <name type="scientific">Tanacetum coccineum</name>
    <dbReference type="NCBI Taxonomy" id="301880"/>
    <lineage>
        <taxon>Eukaryota</taxon>
        <taxon>Viridiplantae</taxon>
        <taxon>Streptophyta</taxon>
        <taxon>Embryophyta</taxon>
        <taxon>Tracheophyta</taxon>
        <taxon>Spermatophyta</taxon>
        <taxon>Magnoliopsida</taxon>
        <taxon>eudicotyledons</taxon>
        <taxon>Gunneridae</taxon>
        <taxon>Pentapetalae</taxon>
        <taxon>asterids</taxon>
        <taxon>campanulids</taxon>
        <taxon>Asterales</taxon>
        <taxon>Asteraceae</taxon>
        <taxon>Asteroideae</taxon>
        <taxon>Anthemideae</taxon>
        <taxon>Anthemidinae</taxon>
        <taxon>Tanacetum</taxon>
    </lineage>
</organism>
<reference evidence="1" key="2">
    <citation type="submission" date="2022-01" db="EMBL/GenBank/DDBJ databases">
        <authorList>
            <person name="Yamashiro T."/>
            <person name="Shiraishi A."/>
            <person name="Satake H."/>
            <person name="Nakayama K."/>
        </authorList>
    </citation>
    <scope>NUCLEOTIDE SEQUENCE</scope>
</reference>
<proteinExistence type="predicted"/>
<evidence type="ECO:0000313" key="2">
    <source>
        <dbReference type="Proteomes" id="UP001151760"/>
    </source>
</evidence>
<evidence type="ECO:0008006" key="3">
    <source>
        <dbReference type="Google" id="ProtNLM"/>
    </source>
</evidence>
<comment type="caution">
    <text evidence="1">The sequence shown here is derived from an EMBL/GenBank/DDBJ whole genome shotgun (WGS) entry which is preliminary data.</text>
</comment>
<name>A0ABQ5AQ69_9ASTR</name>
<gene>
    <name evidence="1" type="ORF">Tco_0838104</name>
</gene>
<reference evidence="1" key="1">
    <citation type="journal article" date="2022" name="Int. J. Mol. Sci.">
        <title>Draft Genome of Tanacetum Coccineum: Genomic Comparison of Closely Related Tanacetum-Family Plants.</title>
        <authorList>
            <person name="Yamashiro T."/>
            <person name="Shiraishi A."/>
            <person name="Nakayama K."/>
            <person name="Satake H."/>
        </authorList>
    </citation>
    <scope>NUCLEOTIDE SEQUENCE</scope>
</reference>
<keyword evidence="2" id="KW-1185">Reference proteome</keyword>
<evidence type="ECO:0000313" key="1">
    <source>
        <dbReference type="EMBL" id="GJT03642.1"/>
    </source>
</evidence>
<protein>
    <recommendedName>
        <fullName evidence="3">Reverse transcriptase domain-containing protein</fullName>
    </recommendedName>
</protein>
<accession>A0ABQ5AQ69</accession>
<dbReference type="Proteomes" id="UP001151760">
    <property type="component" value="Unassembled WGS sequence"/>
</dbReference>